<dbReference type="STRING" id="559304.G8YMV7"/>
<protein>
    <submittedName>
        <fullName evidence="11">Piso0_001329 protein</fullName>
    </submittedName>
</protein>
<evidence type="ECO:0000256" key="3">
    <source>
        <dbReference type="ARBA" id="ARBA00022517"/>
    </source>
</evidence>
<organism evidence="11 12">
    <name type="scientific">Pichia sorbitophila (strain ATCC MYA-4447 / BCRC 22081 / CBS 7064 / NBRC 10061 / NRRL Y-12695)</name>
    <name type="common">Hybrid yeast</name>
    <dbReference type="NCBI Taxonomy" id="559304"/>
    <lineage>
        <taxon>Eukaryota</taxon>
        <taxon>Fungi</taxon>
        <taxon>Dikarya</taxon>
        <taxon>Ascomycota</taxon>
        <taxon>Saccharomycotina</taxon>
        <taxon>Pichiomycetes</taxon>
        <taxon>Debaryomycetaceae</taxon>
        <taxon>Millerozyma</taxon>
    </lineage>
</organism>
<reference evidence="11 12" key="1">
    <citation type="journal article" date="2012" name="G3 (Bethesda)">
        <title>Pichia sorbitophila, an interspecies yeast hybrid reveals early steps of genome resolution following polyploidization.</title>
        <authorList>
            <person name="Leh Louis V."/>
            <person name="Despons L."/>
            <person name="Friedrich A."/>
            <person name="Martin T."/>
            <person name="Durrens P."/>
            <person name="Casaregola S."/>
            <person name="Neuveglise C."/>
            <person name="Fairhead C."/>
            <person name="Marck C."/>
            <person name="Cruz J.A."/>
            <person name="Straub M.L."/>
            <person name="Kugler V."/>
            <person name="Sacerdot C."/>
            <person name="Uzunov Z."/>
            <person name="Thierry A."/>
            <person name="Weiss S."/>
            <person name="Bleykasten C."/>
            <person name="De Montigny J."/>
            <person name="Jacques N."/>
            <person name="Jung P."/>
            <person name="Lemaire M."/>
            <person name="Mallet S."/>
            <person name="Morel G."/>
            <person name="Richard G.F."/>
            <person name="Sarkar A."/>
            <person name="Savel G."/>
            <person name="Schacherer J."/>
            <person name="Seret M.L."/>
            <person name="Talla E."/>
            <person name="Samson G."/>
            <person name="Jubin C."/>
            <person name="Poulain J."/>
            <person name="Vacherie B."/>
            <person name="Barbe V."/>
            <person name="Pelletier E."/>
            <person name="Sherman D.J."/>
            <person name="Westhof E."/>
            <person name="Weissenbach J."/>
            <person name="Baret P.V."/>
            <person name="Wincker P."/>
            <person name="Gaillardin C."/>
            <person name="Dujon B."/>
            <person name="Souciet J.L."/>
        </authorList>
    </citation>
    <scope>NUCLEOTIDE SEQUENCE [LARGE SCALE GENOMIC DNA]</scope>
    <source>
        <strain evidence="12">ATCC MYA-4447 / BCRC 22081 / CBS 7064 / NBRC 10061 / NRRL Y-12695</strain>
    </source>
</reference>
<dbReference type="InParanoid" id="G8YMV7"/>
<keyword evidence="5" id="KW-0677">Repeat</keyword>
<dbReference type="PANTHER" id="PTHR13182:SF8">
    <property type="entry name" value="CYTOPLASMIC 60S SUBUNIT BIOGENESIS FACTOR ZNF622"/>
    <property type="match status" value="1"/>
</dbReference>
<dbReference type="InterPro" id="IPR040025">
    <property type="entry name" value="Znf622/Rei1/Reh1"/>
</dbReference>
<feature type="domain" description="C2H2-type" evidence="10">
    <location>
        <begin position="20"/>
        <end position="42"/>
    </location>
</feature>
<evidence type="ECO:0000259" key="10">
    <source>
        <dbReference type="PROSITE" id="PS00028"/>
    </source>
</evidence>
<keyword evidence="12" id="KW-1185">Reference proteome</keyword>
<evidence type="ECO:0000256" key="2">
    <source>
        <dbReference type="ARBA" id="ARBA00022490"/>
    </source>
</evidence>
<gene>
    <name evidence="11" type="primary">Piso0_001329</name>
    <name evidence="11" type="ORF">GNLVRS01_PISO0E02688g</name>
</gene>
<evidence type="ECO:0000313" key="11">
    <source>
        <dbReference type="EMBL" id="CCE79275.1"/>
    </source>
</evidence>
<dbReference type="GO" id="GO:0042273">
    <property type="term" value="P:ribosomal large subunit biogenesis"/>
    <property type="evidence" value="ECO:0007669"/>
    <property type="project" value="TreeGrafter"/>
</dbReference>
<accession>G8YMV7</accession>
<keyword evidence="6" id="KW-0863">Zinc-finger</keyword>
<dbReference type="SUPFAM" id="SSF57667">
    <property type="entry name" value="beta-beta-alpha zinc fingers"/>
    <property type="match status" value="1"/>
</dbReference>
<dbReference type="GO" id="GO:0003676">
    <property type="term" value="F:nucleic acid binding"/>
    <property type="evidence" value="ECO:0007669"/>
    <property type="project" value="InterPro"/>
</dbReference>
<dbReference type="FunCoup" id="G8YMV7">
    <property type="interactions" value="974"/>
</dbReference>
<evidence type="ECO:0000256" key="5">
    <source>
        <dbReference type="ARBA" id="ARBA00022737"/>
    </source>
</evidence>
<dbReference type="SMART" id="SM00355">
    <property type="entry name" value="ZnF_C2H2"/>
    <property type="match status" value="3"/>
</dbReference>
<evidence type="ECO:0000256" key="8">
    <source>
        <dbReference type="ARBA" id="ARBA00034126"/>
    </source>
</evidence>
<feature type="compositionally biased region" description="Basic and acidic residues" evidence="9">
    <location>
        <begin position="110"/>
        <end position="121"/>
    </location>
</feature>
<dbReference type="Gene3D" id="3.30.160.60">
    <property type="entry name" value="Classic Zinc Finger"/>
    <property type="match status" value="1"/>
</dbReference>
<keyword evidence="7" id="KW-0862">Zinc</keyword>
<keyword evidence="3" id="KW-0690">Ribosome biogenesis</keyword>
<dbReference type="GO" id="GO:0008270">
    <property type="term" value="F:zinc ion binding"/>
    <property type="evidence" value="ECO:0007669"/>
    <property type="project" value="UniProtKB-KW"/>
</dbReference>
<evidence type="ECO:0000256" key="6">
    <source>
        <dbReference type="ARBA" id="ARBA00022771"/>
    </source>
</evidence>
<evidence type="ECO:0000256" key="4">
    <source>
        <dbReference type="ARBA" id="ARBA00022723"/>
    </source>
</evidence>
<dbReference type="PROSITE" id="PS00028">
    <property type="entry name" value="ZINC_FINGER_C2H2_1"/>
    <property type="match status" value="1"/>
</dbReference>
<dbReference type="SMART" id="SM00451">
    <property type="entry name" value="ZnF_U1"/>
    <property type="match status" value="1"/>
</dbReference>
<dbReference type="AlphaFoldDB" id="G8YMV7"/>
<feature type="region of interest" description="Disordered" evidence="9">
    <location>
        <begin position="169"/>
        <end position="193"/>
    </location>
</feature>
<keyword evidence="4" id="KW-0479">Metal-binding</keyword>
<name>G8YMV7_PICSO</name>
<dbReference type="GO" id="GO:0030687">
    <property type="term" value="C:preribosome, large subunit precursor"/>
    <property type="evidence" value="ECO:0007669"/>
    <property type="project" value="TreeGrafter"/>
</dbReference>
<evidence type="ECO:0000256" key="1">
    <source>
        <dbReference type="ARBA" id="ARBA00004496"/>
    </source>
</evidence>
<dbReference type="InterPro" id="IPR003604">
    <property type="entry name" value="Matrin/U1-like-C_Znf_C2H2"/>
</dbReference>
<dbReference type="Pfam" id="PF12756">
    <property type="entry name" value="zf-C2H2_2"/>
    <property type="match status" value="1"/>
</dbReference>
<dbReference type="PANTHER" id="PTHR13182">
    <property type="entry name" value="ZINC FINGER PROTEIN 622"/>
    <property type="match status" value="1"/>
</dbReference>
<feature type="region of interest" description="Disordered" evidence="9">
    <location>
        <begin position="94"/>
        <end position="131"/>
    </location>
</feature>
<evidence type="ECO:0000256" key="7">
    <source>
        <dbReference type="ARBA" id="ARBA00022833"/>
    </source>
</evidence>
<dbReference type="GO" id="GO:0005737">
    <property type="term" value="C:cytoplasm"/>
    <property type="evidence" value="ECO:0007669"/>
    <property type="project" value="UniProtKB-SubCell"/>
</dbReference>
<dbReference type="OrthoDB" id="19329at2759"/>
<comment type="similarity">
    <text evidence="8">Belongs to the REI1 family.</text>
</comment>
<dbReference type="Proteomes" id="UP000005222">
    <property type="component" value="Chromosome E"/>
</dbReference>
<sequence length="446" mass="50742">MSMNTPMPQGGNPSGSKFTCITCGITFITAELQRQHMKTEWHSYNLKRRVAQLPSISSEVFADKVLQSRQRRPVDGEEDECGFWVPYRKRKNGPRQLTKKEMKRRGLLTRPDKSRIDDLRTRSHSPAPSIISHYSEFSLGESIADSQHMDFETESERNFTDSSYFTDLATSSSEAGDSSESEEDTDSDSDSDSEEFEEILPITYCFYCGANNKEVERNIRHMSNHHGLYIPERSFLVDVRGLLEYMSEAVSANHECLACGFQGKSLEGLRQHMFMKGHCKIPYETKEEKDLIAKFYDFELSEEQEVKRNAEQAAALYHAAGDMEQESPGTQGEIVMHGADVHSNYTTVQIDDSGVELILPSGSRIGHRSMLRYYRQNLPLPTQQPDSRKTVALASESTVGGVTYPQLSKQEKIAQKSSVKAMNYDIRREKPKRVNFQPHFRDEILG</sequence>
<evidence type="ECO:0000313" key="12">
    <source>
        <dbReference type="Proteomes" id="UP000005222"/>
    </source>
</evidence>
<comment type="subcellular location">
    <subcellularLocation>
        <location evidence="1">Cytoplasm</location>
    </subcellularLocation>
</comment>
<dbReference type="EMBL" id="FO082055">
    <property type="protein sequence ID" value="CCE79275.1"/>
    <property type="molecule type" value="Genomic_DNA"/>
</dbReference>
<dbReference type="InterPro" id="IPR013087">
    <property type="entry name" value="Znf_C2H2_type"/>
</dbReference>
<feature type="compositionally biased region" description="Acidic residues" evidence="9">
    <location>
        <begin position="177"/>
        <end position="193"/>
    </location>
</feature>
<dbReference type="InterPro" id="IPR041661">
    <property type="entry name" value="ZN622/Rei1/Reh1_Znf-C2H2"/>
</dbReference>
<evidence type="ECO:0000256" key="9">
    <source>
        <dbReference type="SAM" id="MobiDB-lite"/>
    </source>
</evidence>
<proteinExistence type="inferred from homology"/>
<dbReference type="HOGENOM" id="CLU_018787_1_1_1"/>
<keyword evidence="2" id="KW-0963">Cytoplasm</keyword>
<dbReference type="InterPro" id="IPR036236">
    <property type="entry name" value="Znf_C2H2_sf"/>
</dbReference>
<dbReference type="eggNOG" id="KOG2785">
    <property type="taxonomic scope" value="Eukaryota"/>
</dbReference>